<reference evidence="1 2" key="1">
    <citation type="submission" date="2018-12" db="EMBL/GenBank/DDBJ databases">
        <authorList>
            <person name="Feng G."/>
            <person name="Zhu H."/>
        </authorList>
    </citation>
    <scope>NUCLEOTIDE SEQUENCE [LARGE SCALE GENOMIC DNA]</scope>
    <source>
        <strain evidence="1 2">LMG 26000</strain>
    </source>
</reference>
<keyword evidence="2" id="KW-1185">Reference proteome</keyword>
<sequence>MKPTLTPRHEADPLLNFRFEVRDPKSQRSEVLEFNHTRHSAVRAAQRGIDTDKIALVIQYGECLCKQKLLYYILGEKSIPASLLKVHKELKNLVVIVAGDSNQVVTCYRSDNPFKHIRLKSKRLSLNLAA</sequence>
<proteinExistence type="predicted"/>
<evidence type="ECO:0000313" key="2">
    <source>
        <dbReference type="Proteomes" id="UP000270291"/>
    </source>
</evidence>
<name>A0A428JXU0_9BACT</name>
<protein>
    <submittedName>
        <fullName evidence="1">DUF4258 domain-containing protein</fullName>
    </submittedName>
</protein>
<dbReference type="EMBL" id="RWIU01000010">
    <property type="protein sequence ID" value="RSK38952.1"/>
    <property type="molecule type" value="Genomic_DNA"/>
</dbReference>
<accession>A0A428JXU0</accession>
<organism evidence="1 2">
    <name type="scientific">Hymenobacter perfusus</name>
    <dbReference type="NCBI Taxonomy" id="1236770"/>
    <lineage>
        <taxon>Bacteria</taxon>
        <taxon>Pseudomonadati</taxon>
        <taxon>Bacteroidota</taxon>
        <taxon>Cytophagia</taxon>
        <taxon>Cytophagales</taxon>
        <taxon>Hymenobacteraceae</taxon>
        <taxon>Hymenobacter</taxon>
    </lineage>
</organism>
<dbReference type="OrthoDB" id="893367at2"/>
<dbReference type="Proteomes" id="UP000270291">
    <property type="component" value="Unassembled WGS sequence"/>
</dbReference>
<dbReference type="RefSeq" id="WP_125440473.1">
    <property type="nucleotide sequence ID" value="NZ_RWIU01000010.1"/>
</dbReference>
<dbReference type="AlphaFoldDB" id="A0A428JXU0"/>
<evidence type="ECO:0000313" key="1">
    <source>
        <dbReference type="EMBL" id="RSK38952.1"/>
    </source>
</evidence>
<gene>
    <name evidence="1" type="ORF">EI293_20745</name>
</gene>
<comment type="caution">
    <text evidence="1">The sequence shown here is derived from an EMBL/GenBank/DDBJ whole genome shotgun (WGS) entry which is preliminary data.</text>
</comment>